<keyword evidence="2" id="KW-1185">Reference proteome</keyword>
<reference evidence="1" key="1">
    <citation type="submission" date="2021-06" db="EMBL/GenBank/DDBJ databases">
        <authorList>
            <person name="Kallberg Y."/>
            <person name="Tangrot J."/>
            <person name="Rosling A."/>
        </authorList>
    </citation>
    <scope>NUCLEOTIDE SEQUENCE</scope>
    <source>
        <strain evidence="1">87-6 pot B 2015</strain>
    </source>
</reference>
<proteinExistence type="predicted"/>
<evidence type="ECO:0000313" key="1">
    <source>
        <dbReference type="EMBL" id="CAG8626938.1"/>
    </source>
</evidence>
<name>A0A9N9GQU1_FUNMO</name>
<dbReference type="EMBL" id="CAJVPP010003333">
    <property type="protein sequence ID" value="CAG8626938.1"/>
    <property type="molecule type" value="Genomic_DNA"/>
</dbReference>
<dbReference type="Proteomes" id="UP000789375">
    <property type="component" value="Unassembled WGS sequence"/>
</dbReference>
<protein>
    <submittedName>
        <fullName evidence="1">2824_t:CDS:1</fullName>
    </submittedName>
</protein>
<comment type="caution">
    <text evidence="1">The sequence shown here is derived from an EMBL/GenBank/DDBJ whole genome shotgun (WGS) entry which is preliminary data.</text>
</comment>
<sequence length="51" mass="6044">MLMHRKYKRKQKRQVVKRNELSLHQNKDLIDKLSGSKFAKTEKLVKSSAMS</sequence>
<organism evidence="1 2">
    <name type="scientific">Funneliformis mosseae</name>
    <name type="common">Endomycorrhizal fungus</name>
    <name type="synonym">Glomus mosseae</name>
    <dbReference type="NCBI Taxonomy" id="27381"/>
    <lineage>
        <taxon>Eukaryota</taxon>
        <taxon>Fungi</taxon>
        <taxon>Fungi incertae sedis</taxon>
        <taxon>Mucoromycota</taxon>
        <taxon>Glomeromycotina</taxon>
        <taxon>Glomeromycetes</taxon>
        <taxon>Glomerales</taxon>
        <taxon>Glomeraceae</taxon>
        <taxon>Funneliformis</taxon>
    </lineage>
</organism>
<evidence type="ECO:0000313" key="2">
    <source>
        <dbReference type="Proteomes" id="UP000789375"/>
    </source>
</evidence>
<gene>
    <name evidence="1" type="ORF">FMOSSE_LOCUS10287</name>
</gene>
<dbReference type="AlphaFoldDB" id="A0A9N9GQU1"/>
<accession>A0A9N9GQU1</accession>